<dbReference type="InterPro" id="IPR008978">
    <property type="entry name" value="HSP20-like_chaperone"/>
</dbReference>
<dbReference type="EMBL" id="CP054492">
    <property type="protein sequence ID" value="QOY52178.1"/>
    <property type="molecule type" value="Genomic_DNA"/>
</dbReference>
<reference evidence="4 5" key="1">
    <citation type="submission" date="2020-05" db="EMBL/GenBank/DDBJ databases">
        <title>Sulfurimonas marisnigri, sp. nov., and Sulfurimonas baltica, sp. nov., manganese oxide reducing chemolithoautotrophs of the class Epsilonproteobacteria isolated from the pelagic redoxclines of the Black and Baltic Seas and emended description of the genus Sulfurimonas.</title>
        <authorList>
            <person name="Henkel J.V."/>
            <person name="Laudan C."/>
            <person name="Werner J."/>
            <person name="Neu T."/>
            <person name="Plewe S."/>
            <person name="Sproer C."/>
            <person name="Bunk B."/>
            <person name="Schulz-Vogt H.N."/>
        </authorList>
    </citation>
    <scope>NUCLEOTIDE SEQUENCE [LARGE SCALE GENOMIC DNA]</scope>
    <source>
        <strain evidence="4 5">GD2</strain>
    </source>
</reference>
<proteinExistence type="inferred from homology"/>
<dbReference type="InterPro" id="IPR002068">
    <property type="entry name" value="A-crystallin/Hsp20_dom"/>
</dbReference>
<dbReference type="Proteomes" id="UP000593994">
    <property type="component" value="Chromosome"/>
</dbReference>
<name>A0A7S7LVG2_9BACT</name>
<evidence type="ECO:0000313" key="4">
    <source>
        <dbReference type="EMBL" id="QOY52178.1"/>
    </source>
</evidence>
<dbReference type="CDD" id="cd06464">
    <property type="entry name" value="ACD_sHsps-like"/>
    <property type="match status" value="1"/>
</dbReference>
<dbReference type="PANTHER" id="PTHR11527">
    <property type="entry name" value="HEAT-SHOCK PROTEIN 20 FAMILY MEMBER"/>
    <property type="match status" value="1"/>
</dbReference>
<evidence type="ECO:0000259" key="3">
    <source>
        <dbReference type="PROSITE" id="PS01031"/>
    </source>
</evidence>
<dbReference type="PROSITE" id="PS01031">
    <property type="entry name" value="SHSP"/>
    <property type="match status" value="1"/>
</dbReference>
<dbReference type="SUPFAM" id="SSF49764">
    <property type="entry name" value="HSP20-like chaperones"/>
    <property type="match status" value="1"/>
</dbReference>
<sequence>MLITKYDPFKDLKEINKRFFNLSSAFPKLDLEFESSISGFVPVVNTREGEFAYHVDVDLPGVDKDDIKVDVEDNVLKISGERNFKKEVKEEDYHKVETSFGRFQRNFTLPNNVDAENISASSKDGVLEVIIPKVDAKKSKKETKKIKVK</sequence>
<dbReference type="RefSeq" id="WP_194369965.1">
    <property type="nucleotide sequence ID" value="NZ_CP054492.1"/>
</dbReference>
<protein>
    <submittedName>
        <fullName evidence="4">Hsp20/alpha crystallin family protein</fullName>
    </submittedName>
</protein>
<dbReference type="KEGG" id="sbal:HUE88_00320"/>
<dbReference type="InterPro" id="IPR031107">
    <property type="entry name" value="Small_HSP"/>
</dbReference>
<evidence type="ECO:0000256" key="1">
    <source>
        <dbReference type="PROSITE-ProRule" id="PRU00285"/>
    </source>
</evidence>
<feature type="domain" description="SHSP" evidence="3">
    <location>
        <begin position="34"/>
        <end position="149"/>
    </location>
</feature>
<gene>
    <name evidence="4" type="ORF">HUE88_00320</name>
</gene>
<dbReference type="Pfam" id="PF00011">
    <property type="entry name" value="HSP20"/>
    <property type="match status" value="1"/>
</dbReference>
<accession>A0A7S7LVG2</accession>
<dbReference type="Gene3D" id="2.60.40.790">
    <property type="match status" value="1"/>
</dbReference>
<keyword evidence="5" id="KW-1185">Reference proteome</keyword>
<evidence type="ECO:0000256" key="2">
    <source>
        <dbReference type="RuleBase" id="RU003616"/>
    </source>
</evidence>
<organism evidence="4 5">
    <name type="scientific">Candidatus Sulfurimonas baltica</name>
    <dbReference type="NCBI Taxonomy" id="2740404"/>
    <lineage>
        <taxon>Bacteria</taxon>
        <taxon>Pseudomonadati</taxon>
        <taxon>Campylobacterota</taxon>
        <taxon>Epsilonproteobacteria</taxon>
        <taxon>Campylobacterales</taxon>
        <taxon>Sulfurimonadaceae</taxon>
        <taxon>Sulfurimonas</taxon>
    </lineage>
</organism>
<comment type="similarity">
    <text evidence="1 2">Belongs to the small heat shock protein (HSP20) family.</text>
</comment>
<dbReference type="AlphaFoldDB" id="A0A7S7LVG2"/>
<evidence type="ECO:0000313" key="5">
    <source>
        <dbReference type="Proteomes" id="UP000593994"/>
    </source>
</evidence>